<accession>A0A6J7RUM8</accession>
<dbReference type="Pfam" id="PF21619">
    <property type="entry name" value="DUF6855"/>
    <property type="match status" value="1"/>
</dbReference>
<evidence type="ECO:0000313" key="3">
    <source>
        <dbReference type="EMBL" id="CAB4951832.1"/>
    </source>
</evidence>
<gene>
    <name evidence="2" type="ORF">UFOPK3268_00489</name>
    <name evidence="3" type="ORF">UFOPK3752_01706</name>
    <name evidence="4" type="ORF">UFOPK4150_01165</name>
</gene>
<evidence type="ECO:0000259" key="1">
    <source>
        <dbReference type="Pfam" id="PF21619"/>
    </source>
</evidence>
<dbReference type="AlphaFoldDB" id="A0A6J7RUM8"/>
<feature type="domain" description="DUF6855" evidence="1">
    <location>
        <begin position="5"/>
        <end position="134"/>
    </location>
</feature>
<dbReference type="EMBL" id="CAFBIZ010000043">
    <property type="protein sequence ID" value="CAB4847806.1"/>
    <property type="molecule type" value="Genomic_DNA"/>
</dbReference>
<dbReference type="InterPro" id="IPR049193">
    <property type="entry name" value="DUF6855"/>
</dbReference>
<name>A0A6J7RUM8_9ZZZZ</name>
<organism evidence="4">
    <name type="scientific">freshwater metagenome</name>
    <dbReference type="NCBI Taxonomy" id="449393"/>
    <lineage>
        <taxon>unclassified sequences</taxon>
        <taxon>metagenomes</taxon>
        <taxon>ecological metagenomes</taxon>
    </lineage>
</organism>
<dbReference type="EMBL" id="CAFBND010000083">
    <property type="protein sequence ID" value="CAB4951832.1"/>
    <property type="molecule type" value="Genomic_DNA"/>
</dbReference>
<sequence>MVSGSGTQSDPWVLATPSGGSSYTAYRDEQADPAVLVCLVGKTELTYLLRALDDLHAWLIEKADWVALGASDEQRPAVEGTVEAWARLSSNPVGGWYGQKKGMRGRFGVYVPPVLVAQGRAEIAIENRKARIQSL</sequence>
<reference evidence="4" key="1">
    <citation type="submission" date="2020-05" db="EMBL/GenBank/DDBJ databases">
        <authorList>
            <person name="Chiriac C."/>
            <person name="Salcher M."/>
            <person name="Ghai R."/>
            <person name="Kavagutti S V."/>
        </authorList>
    </citation>
    <scope>NUCLEOTIDE SEQUENCE</scope>
</reference>
<evidence type="ECO:0000313" key="2">
    <source>
        <dbReference type="EMBL" id="CAB4847806.1"/>
    </source>
</evidence>
<evidence type="ECO:0000313" key="4">
    <source>
        <dbReference type="EMBL" id="CAB5032593.1"/>
    </source>
</evidence>
<dbReference type="EMBL" id="CAFBPU010000021">
    <property type="protein sequence ID" value="CAB5032593.1"/>
    <property type="molecule type" value="Genomic_DNA"/>
</dbReference>
<protein>
    <submittedName>
        <fullName evidence="4">Unannotated protein</fullName>
    </submittedName>
</protein>
<proteinExistence type="predicted"/>